<dbReference type="EC" id="2.4.2.3" evidence="1"/>
<dbReference type="Proteomes" id="UP000198967">
    <property type="component" value="Unassembled WGS sequence"/>
</dbReference>
<dbReference type="PANTHER" id="PTHR43691:SF11">
    <property type="entry name" value="FI09636P-RELATED"/>
    <property type="match status" value="1"/>
</dbReference>
<evidence type="ECO:0000313" key="6">
    <source>
        <dbReference type="Proteomes" id="UP000198967"/>
    </source>
</evidence>
<proteinExistence type="predicted"/>
<evidence type="ECO:0000256" key="2">
    <source>
        <dbReference type="ARBA" id="ARBA00021980"/>
    </source>
</evidence>
<dbReference type="GO" id="GO:0004731">
    <property type="term" value="F:purine-nucleoside phosphorylase activity"/>
    <property type="evidence" value="ECO:0007669"/>
    <property type="project" value="TreeGrafter"/>
</dbReference>
<comment type="catalytic activity">
    <reaction evidence="3">
        <text>uridine + phosphate = alpha-D-ribose 1-phosphate + uracil</text>
        <dbReference type="Rhea" id="RHEA:24388"/>
        <dbReference type="ChEBI" id="CHEBI:16704"/>
        <dbReference type="ChEBI" id="CHEBI:17568"/>
        <dbReference type="ChEBI" id="CHEBI:43474"/>
        <dbReference type="ChEBI" id="CHEBI:57720"/>
        <dbReference type="EC" id="2.4.2.3"/>
    </reaction>
</comment>
<dbReference type="GO" id="GO:0004850">
    <property type="term" value="F:uridine phosphorylase activity"/>
    <property type="evidence" value="ECO:0007669"/>
    <property type="project" value="UniProtKB-EC"/>
</dbReference>
<evidence type="ECO:0000313" key="5">
    <source>
        <dbReference type="EMBL" id="SDG52492.1"/>
    </source>
</evidence>
<feature type="domain" description="Nucleoside phosphorylase" evidence="4">
    <location>
        <begin position="31"/>
        <end position="224"/>
    </location>
</feature>
<dbReference type="GO" id="GO:0005829">
    <property type="term" value="C:cytosol"/>
    <property type="evidence" value="ECO:0007669"/>
    <property type="project" value="TreeGrafter"/>
</dbReference>
<accession>A0A1G7UY66</accession>
<dbReference type="Gene3D" id="3.40.50.1580">
    <property type="entry name" value="Nucleoside phosphorylase domain"/>
    <property type="match status" value="1"/>
</dbReference>
<evidence type="ECO:0000259" key="4">
    <source>
        <dbReference type="Pfam" id="PF01048"/>
    </source>
</evidence>
<dbReference type="RefSeq" id="WP_218129896.1">
    <property type="nucleotide sequence ID" value="NZ_FNBE01000012.1"/>
</dbReference>
<dbReference type="AlphaFoldDB" id="A0A1G7UY66"/>
<name>A0A1G7UY66_PSEOR</name>
<dbReference type="EMBL" id="FNBE01000012">
    <property type="protein sequence ID" value="SDG52492.1"/>
    <property type="molecule type" value="Genomic_DNA"/>
</dbReference>
<keyword evidence="6" id="KW-1185">Reference proteome</keyword>
<dbReference type="STRING" id="366584.SAMN05216377_112196"/>
<dbReference type="PANTHER" id="PTHR43691">
    <property type="entry name" value="URIDINE PHOSPHORYLASE"/>
    <property type="match status" value="1"/>
</dbReference>
<reference evidence="5 6" key="1">
    <citation type="submission" date="2016-10" db="EMBL/GenBank/DDBJ databases">
        <authorList>
            <person name="de Groot N.N."/>
        </authorList>
    </citation>
    <scope>NUCLEOTIDE SEQUENCE [LARGE SCALE GENOMIC DNA]</scope>
    <source>
        <strain evidence="5 6">CGMCC 4.3143</strain>
    </source>
</reference>
<sequence>MDLPLLEDDLGRPALLDPHRVVPRGVTLPERAVLCFFPEVVAAVDPVRTVHLSSELGPWPVHVVEVDGAEVAVVQPGVGAPLSVIFFEELVALGVRAAVAVGGAGSLVPELTVGHAVVVGSALRDEGTSFHYLPAGRVVEADPAGIAALVAALGNVPHVVARTWTTDAVFRETRSRVERRVAEDCVVVDMEASALIAVARHRDVRLAHLLFAGDSLAGEEWEHRGWTRAADVRAALYGIACDAATIL</sequence>
<dbReference type="Pfam" id="PF01048">
    <property type="entry name" value="PNP_UDP_1"/>
    <property type="match status" value="1"/>
</dbReference>
<dbReference type="InterPro" id="IPR035994">
    <property type="entry name" value="Nucleoside_phosphorylase_sf"/>
</dbReference>
<dbReference type="SUPFAM" id="SSF53167">
    <property type="entry name" value="Purine and uridine phosphorylases"/>
    <property type="match status" value="1"/>
</dbReference>
<evidence type="ECO:0000256" key="1">
    <source>
        <dbReference type="ARBA" id="ARBA00011888"/>
    </source>
</evidence>
<protein>
    <recommendedName>
        <fullName evidence="2">Uridine phosphorylase</fullName>
        <ecNumber evidence="1">2.4.2.3</ecNumber>
    </recommendedName>
</protein>
<gene>
    <name evidence="5" type="ORF">SAMN05216377_112196</name>
</gene>
<dbReference type="GO" id="GO:0006152">
    <property type="term" value="P:purine nucleoside catabolic process"/>
    <property type="evidence" value="ECO:0007669"/>
    <property type="project" value="TreeGrafter"/>
</dbReference>
<dbReference type="InterPro" id="IPR000845">
    <property type="entry name" value="Nucleoside_phosphorylase_d"/>
</dbReference>
<evidence type="ECO:0000256" key="3">
    <source>
        <dbReference type="ARBA" id="ARBA00048447"/>
    </source>
</evidence>
<organism evidence="5 6">
    <name type="scientific">Pseudonocardia oroxyli</name>
    <dbReference type="NCBI Taxonomy" id="366584"/>
    <lineage>
        <taxon>Bacteria</taxon>
        <taxon>Bacillati</taxon>
        <taxon>Actinomycetota</taxon>
        <taxon>Actinomycetes</taxon>
        <taxon>Pseudonocardiales</taxon>
        <taxon>Pseudonocardiaceae</taxon>
        <taxon>Pseudonocardia</taxon>
    </lineage>
</organism>
<dbReference type="CDD" id="cd09007">
    <property type="entry name" value="NP-I_spr0068"/>
    <property type="match status" value="1"/>
</dbReference>